<dbReference type="PANTHER" id="PTHR34145:SF57">
    <property type="entry name" value="F-BOX DOMAIN-CONTAINING PROTEIN"/>
    <property type="match status" value="1"/>
</dbReference>
<comment type="caution">
    <text evidence="2">The sequence shown here is derived from an EMBL/GenBank/DDBJ whole genome shotgun (WGS) entry which is preliminary data.</text>
</comment>
<gene>
    <name evidence="2" type="ORF">C2845_PM14G20730</name>
</gene>
<evidence type="ECO:0000259" key="1">
    <source>
        <dbReference type="Pfam" id="PF23622"/>
    </source>
</evidence>
<keyword evidence="3" id="KW-1185">Reference proteome</keyword>
<feature type="domain" description="At1g61320/AtMIF1 LRR" evidence="1">
    <location>
        <begin position="41"/>
        <end position="184"/>
    </location>
</feature>
<dbReference type="OrthoDB" id="594804at2759"/>
<proteinExistence type="predicted"/>
<evidence type="ECO:0000313" key="2">
    <source>
        <dbReference type="EMBL" id="RLM61979.1"/>
    </source>
</evidence>
<dbReference type="AlphaFoldDB" id="A0A3L6PS00"/>
<dbReference type="InterPro" id="IPR053772">
    <property type="entry name" value="At1g61320/At1g61330-like"/>
</dbReference>
<dbReference type="Pfam" id="PF23622">
    <property type="entry name" value="LRR_At1g61320_AtMIF1"/>
    <property type="match status" value="1"/>
</dbReference>
<reference evidence="3" key="1">
    <citation type="journal article" date="2019" name="Nat. Commun.">
        <title>The genome of broomcorn millet.</title>
        <authorList>
            <person name="Zou C."/>
            <person name="Miki D."/>
            <person name="Li D."/>
            <person name="Tang Q."/>
            <person name="Xiao L."/>
            <person name="Rajput S."/>
            <person name="Deng P."/>
            <person name="Jia W."/>
            <person name="Huang R."/>
            <person name="Zhang M."/>
            <person name="Sun Y."/>
            <person name="Hu J."/>
            <person name="Fu X."/>
            <person name="Schnable P.S."/>
            <person name="Li F."/>
            <person name="Zhang H."/>
            <person name="Feng B."/>
            <person name="Zhu X."/>
            <person name="Liu R."/>
            <person name="Schnable J.C."/>
            <person name="Zhu J.-K."/>
            <person name="Zhang H."/>
        </authorList>
    </citation>
    <scope>NUCLEOTIDE SEQUENCE [LARGE SCALE GENOMIC DNA]</scope>
</reference>
<organism evidence="2 3">
    <name type="scientific">Panicum miliaceum</name>
    <name type="common">Proso millet</name>
    <name type="synonym">Broomcorn millet</name>
    <dbReference type="NCBI Taxonomy" id="4540"/>
    <lineage>
        <taxon>Eukaryota</taxon>
        <taxon>Viridiplantae</taxon>
        <taxon>Streptophyta</taxon>
        <taxon>Embryophyta</taxon>
        <taxon>Tracheophyta</taxon>
        <taxon>Spermatophyta</taxon>
        <taxon>Magnoliopsida</taxon>
        <taxon>Liliopsida</taxon>
        <taxon>Poales</taxon>
        <taxon>Poaceae</taxon>
        <taxon>PACMAD clade</taxon>
        <taxon>Panicoideae</taxon>
        <taxon>Panicodae</taxon>
        <taxon>Paniceae</taxon>
        <taxon>Panicinae</taxon>
        <taxon>Panicum</taxon>
        <taxon>Panicum sect. Panicum</taxon>
    </lineage>
</organism>
<evidence type="ECO:0000313" key="3">
    <source>
        <dbReference type="Proteomes" id="UP000275267"/>
    </source>
</evidence>
<dbReference type="PANTHER" id="PTHR34145">
    <property type="entry name" value="OS02G0105600 PROTEIN"/>
    <property type="match status" value="1"/>
</dbReference>
<accession>A0A3L6PS00</accession>
<sequence length="196" mass="22535">MGNYLIGKRTAAPNNIKEKTICNREIKSEDLPEMQGLSKTNPYKFSRLRNLQLLMNIDREDADKILCLVSFLRATPLIEILEVHSTIYLSHYIIIHTTFQFMLTLQFGCTDLWFADVGPIRQNLQRYEYTHLKSMNITGYKGARGQLEFILHVVENAPALEVLTVYTTRELQEHAGQVAKCCLSQKHSPTLKFCVV</sequence>
<dbReference type="Proteomes" id="UP000275267">
    <property type="component" value="Unassembled WGS sequence"/>
</dbReference>
<dbReference type="InterPro" id="IPR055357">
    <property type="entry name" value="LRR_At1g61320_AtMIF1"/>
</dbReference>
<dbReference type="EMBL" id="PQIB02000016">
    <property type="protein sequence ID" value="RLM61979.1"/>
    <property type="molecule type" value="Genomic_DNA"/>
</dbReference>
<dbReference type="STRING" id="4540.A0A3L6PS00"/>
<name>A0A3L6PS00_PANMI</name>
<protein>
    <recommendedName>
        <fullName evidence="1">At1g61320/AtMIF1 LRR domain-containing protein</fullName>
    </recommendedName>
</protein>